<accession>A0A077AS91</accession>
<dbReference type="PROSITE" id="PS51435">
    <property type="entry name" value="AP_NUCLEASE_F1_4"/>
    <property type="match status" value="1"/>
</dbReference>
<dbReference type="eggNOG" id="COG0708">
    <property type="taxonomic scope" value="Bacteria"/>
</dbReference>
<keyword evidence="6" id="KW-0464">Manganese</keyword>
<feature type="site" description="Interaction with DNA substrate" evidence="7">
    <location>
        <position position="247"/>
    </location>
</feature>
<evidence type="ECO:0000256" key="1">
    <source>
        <dbReference type="ARBA" id="ARBA00007092"/>
    </source>
</evidence>
<feature type="binding site" evidence="6">
    <location>
        <position position="34"/>
    </location>
    <ligand>
        <name>Mg(2+)</name>
        <dbReference type="ChEBI" id="CHEBI:18420"/>
        <label>1</label>
    </ligand>
</feature>
<evidence type="ECO:0000256" key="5">
    <source>
        <dbReference type="PIRSR" id="PIRSR604808-1"/>
    </source>
</evidence>
<feature type="binding site" evidence="6">
    <location>
        <position position="7"/>
    </location>
    <ligand>
        <name>Mg(2+)</name>
        <dbReference type="ChEBI" id="CHEBI:18420"/>
        <label>1</label>
    </ligand>
</feature>
<dbReference type="SUPFAM" id="SSF56219">
    <property type="entry name" value="DNase I-like"/>
    <property type="match status" value="1"/>
</dbReference>
<comment type="similarity">
    <text evidence="1">Belongs to the DNA repair enzymes AP/ExoA family.</text>
</comment>
<feature type="site" description="Transition state stabilizer" evidence="7">
    <location>
        <position position="148"/>
    </location>
</feature>
<keyword evidence="2 6" id="KW-0479">Metal-binding</keyword>
<sequence length="255" mass="28843">MKIVTWNVNSIRARLENIADWLRTHHPDVVLLQETKCQNHDFPLEAIEDCGYNVAVHGQKSYNGVAILSKYRIEDVINGLPPFTDDDQARYIEGVTNGVRVASVYVPNGNTVGSEKYHYKLKFLDHLHDHLKATLLYEEAFIIGGDYNIAPTDDDVNDPAGWHEKILCSTPERKSLRAILNLGYSDAIRIHHQGKGPYTWWDYRSGSWQKDDGLRIDLLLLSPQAVDRLAGSGVDRDPRGLEKASDHAPTWCTLL</sequence>
<evidence type="ECO:0000256" key="6">
    <source>
        <dbReference type="PIRSR" id="PIRSR604808-2"/>
    </source>
</evidence>
<evidence type="ECO:0000256" key="7">
    <source>
        <dbReference type="PIRSR" id="PIRSR604808-3"/>
    </source>
</evidence>
<dbReference type="NCBIfam" id="TIGR00195">
    <property type="entry name" value="exoDNase_III"/>
    <property type="match status" value="1"/>
</dbReference>
<dbReference type="InterPro" id="IPR036691">
    <property type="entry name" value="Endo/exonu/phosph_ase_sf"/>
</dbReference>
<dbReference type="GO" id="GO:0006281">
    <property type="term" value="P:DNA repair"/>
    <property type="evidence" value="ECO:0007669"/>
    <property type="project" value="InterPro"/>
</dbReference>
<dbReference type="InterPro" id="IPR005135">
    <property type="entry name" value="Endo/exonuclease/phosphatase"/>
</dbReference>
<keyword evidence="3" id="KW-0378">Hydrolase</keyword>
<name>A0A077AS91_9PROT</name>
<feature type="binding site" evidence="6">
    <location>
        <position position="246"/>
    </location>
    <ligand>
        <name>Mg(2+)</name>
        <dbReference type="ChEBI" id="CHEBI:18420"/>
        <label>1</label>
    </ligand>
</feature>
<evidence type="ECO:0000256" key="2">
    <source>
        <dbReference type="ARBA" id="ARBA00022723"/>
    </source>
</evidence>
<keyword evidence="10" id="KW-1185">Reference proteome</keyword>
<feature type="binding site" evidence="6">
    <location>
        <position position="247"/>
    </location>
    <ligand>
        <name>Mg(2+)</name>
        <dbReference type="ChEBI" id="CHEBI:18420"/>
        <label>1</label>
    </ligand>
</feature>
<dbReference type="Proteomes" id="UP000028926">
    <property type="component" value="Chromosome"/>
</dbReference>
<dbReference type="NCBIfam" id="TIGR00633">
    <property type="entry name" value="xth"/>
    <property type="match status" value="1"/>
</dbReference>
<evidence type="ECO:0000313" key="10">
    <source>
        <dbReference type="Proteomes" id="UP000028926"/>
    </source>
</evidence>
<dbReference type="Pfam" id="PF03372">
    <property type="entry name" value="Exo_endo_phos"/>
    <property type="match status" value="1"/>
</dbReference>
<evidence type="ECO:0000256" key="3">
    <source>
        <dbReference type="ARBA" id="ARBA00022801"/>
    </source>
</evidence>
<dbReference type="InterPro" id="IPR004808">
    <property type="entry name" value="AP_endonuc_1"/>
</dbReference>
<feature type="site" description="Important for catalytic activity" evidence="7">
    <location>
        <position position="217"/>
    </location>
</feature>
<comment type="cofactor">
    <cofactor evidence="6">
        <name>Mg(2+)</name>
        <dbReference type="ChEBI" id="CHEBI:18420"/>
    </cofactor>
    <cofactor evidence="6">
        <name>Mn(2+)</name>
        <dbReference type="ChEBI" id="CHEBI:29035"/>
    </cofactor>
    <text evidence="6">Probably binds two magnesium or manganese ions per subunit.</text>
</comment>
<evidence type="ECO:0000259" key="8">
    <source>
        <dbReference type="Pfam" id="PF03372"/>
    </source>
</evidence>
<dbReference type="PANTHER" id="PTHR43250">
    <property type="entry name" value="EXODEOXYRIBONUCLEASE III"/>
    <property type="match status" value="1"/>
</dbReference>
<proteinExistence type="inferred from homology"/>
<dbReference type="GO" id="GO:0008311">
    <property type="term" value="F:double-stranded DNA 3'-5' DNA exonuclease activity"/>
    <property type="evidence" value="ECO:0007669"/>
    <property type="project" value="InterPro"/>
</dbReference>
<dbReference type="STRING" id="91604.ID47_03725"/>
<dbReference type="Gene3D" id="3.60.10.10">
    <property type="entry name" value="Endonuclease/exonuclease/phosphatase"/>
    <property type="match status" value="1"/>
</dbReference>
<feature type="active site" evidence="5">
    <location>
        <position position="105"/>
    </location>
</feature>
<dbReference type="InterPro" id="IPR020847">
    <property type="entry name" value="AP_endonuclease_F1_BS"/>
</dbReference>
<dbReference type="PANTHER" id="PTHR43250:SF2">
    <property type="entry name" value="EXODEOXYRIBONUCLEASE III"/>
    <property type="match status" value="1"/>
</dbReference>
<dbReference type="GO" id="GO:0004519">
    <property type="term" value="F:endonuclease activity"/>
    <property type="evidence" value="ECO:0007669"/>
    <property type="project" value="InterPro"/>
</dbReference>
<protein>
    <submittedName>
        <fullName evidence="9">Exodeoxyribonuclease III</fullName>
    </submittedName>
</protein>
<keyword evidence="4 6" id="KW-0460">Magnesium</keyword>
<feature type="domain" description="Endonuclease/exonuclease/phosphatase" evidence="8">
    <location>
        <begin position="4"/>
        <end position="247"/>
    </location>
</feature>
<evidence type="ECO:0000256" key="4">
    <source>
        <dbReference type="ARBA" id="ARBA00022842"/>
    </source>
</evidence>
<dbReference type="GO" id="GO:0046872">
    <property type="term" value="F:metal ion binding"/>
    <property type="evidence" value="ECO:0007669"/>
    <property type="project" value="UniProtKB-KW"/>
</dbReference>
<feature type="binding site" evidence="6">
    <location>
        <position position="146"/>
    </location>
    <ligand>
        <name>Mg(2+)</name>
        <dbReference type="ChEBI" id="CHEBI:18420"/>
        <label>1</label>
    </ligand>
</feature>
<dbReference type="HOGENOM" id="CLU_027539_0_1_5"/>
<dbReference type="PROSITE" id="PS00726">
    <property type="entry name" value="AP_NUCLEASE_F1_1"/>
    <property type="match status" value="1"/>
</dbReference>
<dbReference type="CDD" id="cd09086">
    <property type="entry name" value="ExoIII-like_AP-endo"/>
    <property type="match status" value="1"/>
</dbReference>
<gene>
    <name evidence="9" type="ORF">ID47_03725</name>
</gene>
<reference evidence="9 10" key="1">
    <citation type="submission" date="2014-07" db="EMBL/GenBank/DDBJ databases">
        <title>Comparative genomic insights into amoeba endosymbionts belonging to the families of Holosporaceae and Candidatus Midichloriaceae within Rickettsiales.</title>
        <authorList>
            <person name="Wang Z."/>
            <person name="Wu M."/>
        </authorList>
    </citation>
    <scope>NUCLEOTIDE SEQUENCE [LARGE SCALE GENOMIC DNA]</scope>
    <source>
        <strain evidence="9">PRA3</strain>
    </source>
</reference>
<feature type="active site" description="Proton donor/acceptor" evidence="5">
    <location>
        <position position="146"/>
    </location>
</feature>
<dbReference type="KEGG" id="paca:ID47_03725"/>
<organism evidence="9 10">
    <name type="scientific">Candidatus Odyssella acanthamoebae</name>
    <dbReference type="NCBI Taxonomy" id="91604"/>
    <lineage>
        <taxon>Bacteria</taxon>
        <taxon>Pseudomonadati</taxon>
        <taxon>Pseudomonadota</taxon>
        <taxon>Alphaproteobacteria</taxon>
        <taxon>Holosporales</taxon>
        <taxon>Candidatus Paracaedibacteraceae</taxon>
        <taxon>Candidatus Odyssella</taxon>
    </lineage>
</organism>
<dbReference type="OrthoDB" id="9803914at2"/>
<dbReference type="GO" id="GO:0003677">
    <property type="term" value="F:DNA binding"/>
    <property type="evidence" value="ECO:0007669"/>
    <property type="project" value="InterPro"/>
</dbReference>
<dbReference type="InterPro" id="IPR037493">
    <property type="entry name" value="ExoIII-like"/>
</dbReference>
<dbReference type="RefSeq" id="WP_038463925.1">
    <property type="nucleotide sequence ID" value="NZ_CP008941.1"/>
</dbReference>
<feature type="binding site" evidence="6">
    <location>
        <position position="148"/>
    </location>
    <ligand>
        <name>Mg(2+)</name>
        <dbReference type="ChEBI" id="CHEBI:18420"/>
        <label>1</label>
    </ligand>
</feature>
<feature type="active site" description="Proton acceptor" evidence="5">
    <location>
        <position position="247"/>
    </location>
</feature>
<dbReference type="AlphaFoldDB" id="A0A077AS91"/>
<dbReference type="EMBL" id="CP008941">
    <property type="protein sequence ID" value="AIK96042.1"/>
    <property type="molecule type" value="Genomic_DNA"/>
</dbReference>
<evidence type="ECO:0000313" key="9">
    <source>
        <dbReference type="EMBL" id="AIK96042.1"/>
    </source>
</evidence>